<dbReference type="OrthoDB" id="606919at2759"/>
<dbReference type="InterPro" id="IPR012881">
    <property type="entry name" value="DUF1685"/>
</dbReference>
<accession>A0A833VGG4</accession>
<keyword evidence="2" id="KW-1185">Reference proteome</keyword>
<dbReference type="PANTHER" id="PTHR31865:SF3">
    <property type="entry name" value="PHOSPHODIESTERASE EPSILON-1, PUTATIVE (DUF1685)-RELATED"/>
    <property type="match status" value="1"/>
</dbReference>
<name>A0A833VGG4_9POAL</name>
<dbReference type="AlphaFoldDB" id="A0A833VGG4"/>
<sequence length="183" mass="21624">MEKLIHTDEIIPTISSISSDSDCDMEEEKQVYVVSERPPDWWYYREGKKNSTAQPLTKEQMFVQALWERRCKQMNERMEAEDSGRERKKSLTDEDFLELSGALRMGFTFDEDNSTESIRNSFPALDFYFAVKGQTSPTAPRIDTWLFDAGDTEERKKKRLRLWTKAVVLYEYELKKRGIKPRK</sequence>
<proteinExistence type="predicted"/>
<organism evidence="1 2">
    <name type="scientific">Carex littledalei</name>
    <dbReference type="NCBI Taxonomy" id="544730"/>
    <lineage>
        <taxon>Eukaryota</taxon>
        <taxon>Viridiplantae</taxon>
        <taxon>Streptophyta</taxon>
        <taxon>Embryophyta</taxon>
        <taxon>Tracheophyta</taxon>
        <taxon>Spermatophyta</taxon>
        <taxon>Magnoliopsida</taxon>
        <taxon>Liliopsida</taxon>
        <taxon>Poales</taxon>
        <taxon>Cyperaceae</taxon>
        <taxon>Cyperoideae</taxon>
        <taxon>Cariceae</taxon>
        <taxon>Carex</taxon>
        <taxon>Carex subgen. Euthyceras</taxon>
    </lineage>
</organism>
<evidence type="ECO:0000313" key="1">
    <source>
        <dbReference type="EMBL" id="KAF3323474.1"/>
    </source>
</evidence>
<protein>
    <submittedName>
        <fullName evidence="1">Uncharacterized protein</fullName>
    </submittedName>
</protein>
<comment type="caution">
    <text evidence="1">The sequence shown here is derived from an EMBL/GenBank/DDBJ whole genome shotgun (WGS) entry which is preliminary data.</text>
</comment>
<dbReference type="EMBL" id="SWLB01000023">
    <property type="protein sequence ID" value="KAF3323474.1"/>
    <property type="molecule type" value="Genomic_DNA"/>
</dbReference>
<dbReference type="PANTHER" id="PTHR31865">
    <property type="entry name" value="OSJNBA0071G03.3 PROTEIN"/>
    <property type="match status" value="1"/>
</dbReference>
<reference evidence="1" key="1">
    <citation type="submission" date="2020-01" db="EMBL/GenBank/DDBJ databases">
        <title>Genome sequence of Kobresia littledalei, the first chromosome-level genome in the family Cyperaceae.</title>
        <authorList>
            <person name="Qu G."/>
        </authorList>
    </citation>
    <scope>NUCLEOTIDE SEQUENCE</scope>
    <source>
        <strain evidence="1">C.B.Clarke</strain>
        <tissue evidence="1">Leaf</tissue>
    </source>
</reference>
<dbReference type="Pfam" id="PF07939">
    <property type="entry name" value="DUF1685"/>
    <property type="match status" value="1"/>
</dbReference>
<gene>
    <name evidence="1" type="ORF">FCM35_KLT12205</name>
</gene>
<dbReference type="Proteomes" id="UP000623129">
    <property type="component" value="Unassembled WGS sequence"/>
</dbReference>
<evidence type="ECO:0000313" key="2">
    <source>
        <dbReference type="Proteomes" id="UP000623129"/>
    </source>
</evidence>